<sequence length="406" mass="46040">MEFSQRVHDQWQAVDADFMEHKDAIGRVQADALDDILPRALQQDGLLVDSAKGAWAKEWLSDESVIFRFFRRYSYTQDEALKAIEETLNWRLSDLYPPPEPPPTPMLRVLPSPTSDKLNRPIVVFQVRHLHAYSLDLVKSIVAKTFELVELRIRDANAESRSRGGCNVHQFVLVFDVEGASIRSSTMDLMSWLLKVIAPRFAGTCGTIFVVNYSWAHAGLWGFAKRILPDRILSRIVFTQEADLRHYISPDCLLKAAIGLEYGGSLDNDIIADSLALRQAPRTVPSALDLDKPPVASTGLESPSPLQPIVTILSTPAPLIRISSMSLLNPFFGYPVEVSSDSIVPLPRNGRRRKRDLVKTLARLWILRIRGQWSSLIWIVMLGFVLKWLRELQRGTMTMAWWLVMR</sequence>
<name>A0A067NBH4_BOTB1</name>
<dbReference type="EMBL" id="KL198016">
    <property type="protein sequence ID" value="KDQ21141.1"/>
    <property type="molecule type" value="Genomic_DNA"/>
</dbReference>
<dbReference type="STRING" id="930990.A0A067NBH4"/>
<dbReference type="CDD" id="cd00170">
    <property type="entry name" value="SEC14"/>
    <property type="match status" value="1"/>
</dbReference>
<dbReference type="SMART" id="SM00516">
    <property type="entry name" value="SEC14"/>
    <property type="match status" value="1"/>
</dbReference>
<evidence type="ECO:0000259" key="2">
    <source>
        <dbReference type="PROSITE" id="PS50191"/>
    </source>
</evidence>
<organism evidence="3 4">
    <name type="scientific">Botryobasidium botryosum (strain FD-172 SS1)</name>
    <dbReference type="NCBI Taxonomy" id="930990"/>
    <lineage>
        <taxon>Eukaryota</taxon>
        <taxon>Fungi</taxon>
        <taxon>Dikarya</taxon>
        <taxon>Basidiomycota</taxon>
        <taxon>Agaricomycotina</taxon>
        <taxon>Agaricomycetes</taxon>
        <taxon>Cantharellales</taxon>
        <taxon>Botryobasidiaceae</taxon>
        <taxon>Botryobasidium</taxon>
    </lineage>
</organism>
<keyword evidence="1" id="KW-0472">Membrane</keyword>
<dbReference type="SUPFAM" id="SSF52087">
    <property type="entry name" value="CRAL/TRIO domain"/>
    <property type="match status" value="1"/>
</dbReference>
<accession>A0A067NBH4</accession>
<dbReference type="InParanoid" id="A0A067NBH4"/>
<proteinExistence type="predicted"/>
<keyword evidence="4" id="KW-1185">Reference proteome</keyword>
<keyword evidence="1" id="KW-0812">Transmembrane</keyword>
<dbReference type="InterPro" id="IPR052432">
    <property type="entry name" value="PITP/CRAL-TRIO"/>
</dbReference>
<dbReference type="Proteomes" id="UP000027195">
    <property type="component" value="Unassembled WGS sequence"/>
</dbReference>
<dbReference type="OrthoDB" id="75724at2759"/>
<dbReference type="HOGENOM" id="CLU_037648_0_0_1"/>
<dbReference type="PROSITE" id="PS50191">
    <property type="entry name" value="CRAL_TRIO"/>
    <property type="match status" value="1"/>
</dbReference>
<evidence type="ECO:0000313" key="3">
    <source>
        <dbReference type="EMBL" id="KDQ21141.1"/>
    </source>
</evidence>
<gene>
    <name evidence="3" type="ORF">BOTBODRAFT_168474</name>
</gene>
<keyword evidence="1" id="KW-1133">Transmembrane helix</keyword>
<evidence type="ECO:0000256" key="1">
    <source>
        <dbReference type="SAM" id="Phobius"/>
    </source>
</evidence>
<dbReference type="InterPro" id="IPR001251">
    <property type="entry name" value="CRAL-TRIO_dom"/>
</dbReference>
<evidence type="ECO:0000313" key="4">
    <source>
        <dbReference type="Proteomes" id="UP000027195"/>
    </source>
</evidence>
<reference evidence="4" key="1">
    <citation type="journal article" date="2014" name="Proc. Natl. Acad. Sci. U.S.A.">
        <title>Extensive sampling of basidiomycete genomes demonstrates inadequacy of the white-rot/brown-rot paradigm for wood decay fungi.</title>
        <authorList>
            <person name="Riley R."/>
            <person name="Salamov A.A."/>
            <person name="Brown D.W."/>
            <person name="Nagy L.G."/>
            <person name="Floudas D."/>
            <person name="Held B.W."/>
            <person name="Levasseur A."/>
            <person name="Lombard V."/>
            <person name="Morin E."/>
            <person name="Otillar R."/>
            <person name="Lindquist E.A."/>
            <person name="Sun H."/>
            <person name="LaButti K.M."/>
            <person name="Schmutz J."/>
            <person name="Jabbour D."/>
            <person name="Luo H."/>
            <person name="Baker S.E."/>
            <person name="Pisabarro A.G."/>
            <person name="Walton J.D."/>
            <person name="Blanchette R.A."/>
            <person name="Henrissat B."/>
            <person name="Martin F."/>
            <person name="Cullen D."/>
            <person name="Hibbett D.S."/>
            <person name="Grigoriev I.V."/>
        </authorList>
    </citation>
    <scope>NUCLEOTIDE SEQUENCE [LARGE SCALE GENOMIC DNA]</scope>
    <source>
        <strain evidence="4">FD-172 SS1</strain>
    </source>
</reference>
<feature type="domain" description="CRAL-TRIO" evidence="2">
    <location>
        <begin position="97"/>
        <end position="270"/>
    </location>
</feature>
<dbReference type="PANTHER" id="PTHR46590:SF4">
    <property type="entry name" value="CRAL-TRIO DOMAIN-CONTAINING PROTEIN"/>
    <property type="match status" value="1"/>
</dbReference>
<protein>
    <recommendedName>
        <fullName evidence="2">CRAL-TRIO domain-containing protein</fullName>
    </recommendedName>
</protein>
<dbReference type="PANTHER" id="PTHR46590">
    <property type="entry name" value="PHOSPHATIDYLINOSITOL TRANSFER PROTEIN CSR1-RELATED"/>
    <property type="match status" value="1"/>
</dbReference>
<feature type="transmembrane region" description="Helical" evidence="1">
    <location>
        <begin position="371"/>
        <end position="389"/>
    </location>
</feature>
<dbReference type="Gene3D" id="3.40.525.10">
    <property type="entry name" value="CRAL-TRIO lipid binding domain"/>
    <property type="match status" value="1"/>
</dbReference>
<dbReference type="AlphaFoldDB" id="A0A067NBH4"/>
<dbReference type="Pfam" id="PF00650">
    <property type="entry name" value="CRAL_TRIO"/>
    <property type="match status" value="1"/>
</dbReference>
<dbReference type="InterPro" id="IPR036865">
    <property type="entry name" value="CRAL-TRIO_dom_sf"/>
</dbReference>